<evidence type="ECO:0000313" key="2">
    <source>
        <dbReference type="Proteomes" id="UP000626786"/>
    </source>
</evidence>
<gene>
    <name evidence="1" type="ORF">H9649_16300</name>
</gene>
<protein>
    <submittedName>
        <fullName evidence="1">NETI motif-containing protein</fullName>
    </submittedName>
</protein>
<dbReference type="Pfam" id="PF14044">
    <property type="entry name" value="NETI"/>
    <property type="match status" value="1"/>
</dbReference>
<dbReference type="Proteomes" id="UP000626786">
    <property type="component" value="Unassembled WGS sequence"/>
</dbReference>
<comment type="caution">
    <text evidence="1">The sequence shown here is derived from an EMBL/GenBank/DDBJ whole genome shotgun (WGS) entry which is preliminary data.</text>
</comment>
<organism evidence="1 2">
    <name type="scientific">Sporosarcina quadrami</name>
    <dbReference type="NCBI Taxonomy" id="2762234"/>
    <lineage>
        <taxon>Bacteria</taxon>
        <taxon>Bacillati</taxon>
        <taxon>Bacillota</taxon>
        <taxon>Bacilli</taxon>
        <taxon>Bacillales</taxon>
        <taxon>Caryophanaceae</taxon>
        <taxon>Sporosarcina</taxon>
    </lineage>
</organism>
<sequence length="63" mass="7237">MSTQKKTVWFEVEQGESIETCLERMAAQGYTAAGRKEEPLFEEIEGKYVPIRQVIKFKGVLLD</sequence>
<dbReference type="InterPro" id="IPR025930">
    <property type="entry name" value="NETI"/>
</dbReference>
<reference evidence="1 2" key="1">
    <citation type="submission" date="2020-08" db="EMBL/GenBank/DDBJ databases">
        <title>A Genomic Blueprint of the Chicken Gut Microbiome.</title>
        <authorList>
            <person name="Gilroy R."/>
            <person name="Ravi A."/>
            <person name="Getino M."/>
            <person name="Pursley I."/>
            <person name="Horton D.L."/>
            <person name="Alikhan N.-F."/>
            <person name="Baker D."/>
            <person name="Gharbi K."/>
            <person name="Hall N."/>
            <person name="Watson M."/>
            <person name="Adriaenssens E.M."/>
            <person name="Foster-Nyarko E."/>
            <person name="Jarju S."/>
            <person name="Secka A."/>
            <person name="Antonio M."/>
            <person name="Oren A."/>
            <person name="Chaudhuri R."/>
            <person name="La Ragione R.M."/>
            <person name="Hildebrand F."/>
            <person name="Pallen M.J."/>
        </authorList>
    </citation>
    <scope>NUCLEOTIDE SEQUENCE [LARGE SCALE GENOMIC DNA]</scope>
    <source>
        <strain evidence="1 2">Sa2YVA2</strain>
    </source>
</reference>
<dbReference type="EMBL" id="JACSQN010000022">
    <property type="protein sequence ID" value="MBD7986132.1"/>
    <property type="molecule type" value="Genomic_DNA"/>
</dbReference>
<keyword evidence="2" id="KW-1185">Reference proteome</keyword>
<accession>A0ABR8UDL8</accession>
<proteinExistence type="predicted"/>
<evidence type="ECO:0000313" key="1">
    <source>
        <dbReference type="EMBL" id="MBD7986132.1"/>
    </source>
</evidence>
<dbReference type="RefSeq" id="WP_191695958.1">
    <property type="nucleotide sequence ID" value="NZ_JACSQN010000022.1"/>
</dbReference>
<name>A0ABR8UDL8_9BACL</name>